<dbReference type="EMBL" id="JARESE010000028">
    <property type="protein sequence ID" value="MDE8652008.1"/>
    <property type="molecule type" value="Genomic_DNA"/>
</dbReference>
<dbReference type="RefSeq" id="WP_275228082.1">
    <property type="nucleotide sequence ID" value="NZ_JARESE010000028.1"/>
</dbReference>
<comment type="caution">
    <text evidence="1">The sequence shown here is derived from an EMBL/GenBank/DDBJ whole genome shotgun (WGS) entry which is preliminary data.</text>
</comment>
<gene>
    <name evidence="1" type="ORF">PYV00_09780</name>
</gene>
<keyword evidence="2" id="KW-1185">Reference proteome</keyword>
<sequence>MTAILPPGFEDLLPFIDWARPTELERNSRRWSASLEESQAFYDTMLGRGPDALEYLGQFALADIAGADRTLLDMCLALAECSATIEMYGEPRPKYVFPIARFVPTHDAWALAGTGARA</sequence>
<name>A0ABT5WPR5_9SPHN</name>
<evidence type="ECO:0000313" key="2">
    <source>
        <dbReference type="Proteomes" id="UP001216253"/>
    </source>
</evidence>
<organism evidence="1 2">
    <name type="scientific">Novosphingobium album</name>
    <name type="common">ex Liu et al. 2023</name>
    <dbReference type="NCBI Taxonomy" id="3031130"/>
    <lineage>
        <taxon>Bacteria</taxon>
        <taxon>Pseudomonadati</taxon>
        <taxon>Pseudomonadota</taxon>
        <taxon>Alphaproteobacteria</taxon>
        <taxon>Sphingomonadales</taxon>
        <taxon>Sphingomonadaceae</taxon>
        <taxon>Novosphingobium</taxon>
    </lineage>
</organism>
<accession>A0ABT5WPR5</accession>
<protein>
    <submittedName>
        <fullName evidence="1">Uncharacterized protein</fullName>
    </submittedName>
</protein>
<proteinExistence type="predicted"/>
<reference evidence="1 2" key="1">
    <citation type="submission" date="2023-03" db="EMBL/GenBank/DDBJ databases">
        <title>NovoSphingobium album sp. nov. isolated from polycyclic aromatic hydrocarbons- and heavy-metal polluted soil.</title>
        <authorList>
            <person name="Liu Z."/>
            <person name="Wang K."/>
        </authorList>
    </citation>
    <scope>NUCLEOTIDE SEQUENCE [LARGE SCALE GENOMIC DNA]</scope>
    <source>
        <strain evidence="1 2">H3SJ31-1</strain>
    </source>
</reference>
<evidence type="ECO:0000313" key="1">
    <source>
        <dbReference type="EMBL" id="MDE8652008.1"/>
    </source>
</evidence>
<dbReference type="Proteomes" id="UP001216253">
    <property type="component" value="Unassembled WGS sequence"/>
</dbReference>